<proteinExistence type="inferred from homology"/>
<dbReference type="InterPro" id="IPR000424">
    <property type="entry name" value="Primosome_PriB/ssb"/>
</dbReference>
<dbReference type="InterPro" id="IPR011344">
    <property type="entry name" value="ssDNA-bd"/>
</dbReference>
<gene>
    <name evidence="4" type="ORF">HAT2_00265</name>
    <name evidence="5" type="ORF">HAT2_00270</name>
</gene>
<dbReference type="OrthoDB" id="9809878at2"/>
<keyword evidence="1 2" id="KW-0238">DNA-binding</keyword>
<evidence type="ECO:0000313" key="5">
    <source>
        <dbReference type="EMBL" id="RDB31659.1"/>
    </source>
</evidence>
<comment type="subunit">
    <text evidence="2">Homotetramer.</text>
</comment>
<evidence type="ECO:0000256" key="2">
    <source>
        <dbReference type="HAMAP-Rule" id="MF_00984"/>
    </source>
</evidence>
<dbReference type="NCBIfam" id="TIGR00621">
    <property type="entry name" value="ssb"/>
    <property type="match status" value="1"/>
</dbReference>
<dbReference type="RefSeq" id="WP_114544226.1">
    <property type="nucleotide sequence ID" value="NZ_QQBG01000010.1"/>
</dbReference>
<evidence type="ECO:0000313" key="6">
    <source>
        <dbReference type="Proteomes" id="UP000253816"/>
    </source>
</evidence>
<evidence type="ECO:0000313" key="4">
    <source>
        <dbReference type="EMBL" id="RDB31654.1"/>
    </source>
</evidence>
<sequence length="147" mass="16375">MASMNKVFLSGNLTRKPVLRRTPKGTSVTDLLLALNREYTTSSGKKQREACFVDVVVWGRLAEESVSRLECSSSVVVIGHLQLDVWFSKEGEKRCKLRVYAEEVCFLGIHSGAESSEHLPQEGFLDEISSFCEQRDSSIEEVALMGS</sequence>
<dbReference type="CDD" id="cd04496">
    <property type="entry name" value="SSB_OBF"/>
    <property type="match status" value="1"/>
</dbReference>
<dbReference type="PIRSF" id="PIRSF002070">
    <property type="entry name" value="SSB"/>
    <property type="match status" value="1"/>
</dbReference>
<dbReference type="GO" id="GO:0009295">
    <property type="term" value="C:nucleoid"/>
    <property type="evidence" value="ECO:0007669"/>
    <property type="project" value="TreeGrafter"/>
</dbReference>
<dbReference type="PROSITE" id="PS50935">
    <property type="entry name" value="SSB"/>
    <property type="match status" value="1"/>
</dbReference>
<comment type="caution">
    <text evidence="2">Lacks conserved residue(s) required for the propagation of feature annotation.</text>
</comment>
<name>A0A369KIR2_9BACT</name>
<dbReference type="InterPro" id="IPR012340">
    <property type="entry name" value="NA-bd_OB-fold"/>
</dbReference>
<dbReference type="EMBL" id="QQBG01000010">
    <property type="protein sequence ID" value="RDB31654.1"/>
    <property type="molecule type" value="Genomic_DNA"/>
</dbReference>
<dbReference type="AlphaFoldDB" id="A0A369KIR2"/>
<dbReference type="HAMAP" id="MF_00984">
    <property type="entry name" value="SSB"/>
    <property type="match status" value="1"/>
</dbReference>
<dbReference type="Proteomes" id="UP000253816">
    <property type="component" value="Unassembled WGS sequence"/>
</dbReference>
<dbReference type="GO" id="GO:0006260">
    <property type="term" value="P:DNA replication"/>
    <property type="evidence" value="ECO:0007669"/>
    <property type="project" value="InterPro"/>
</dbReference>
<dbReference type="Pfam" id="PF00436">
    <property type="entry name" value="SSB"/>
    <property type="match status" value="1"/>
</dbReference>
<dbReference type="EMBL" id="QQBG01000010">
    <property type="protein sequence ID" value="RDB31659.1"/>
    <property type="molecule type" value="Genomic_DNA"/>
</dbReference>
<comment type="caution">
    <text evidence="4">The sequence shown here is derived from an EMBL/GenBank/DDBJ whole genome shotgun (WGS) entry which is preliminary data.</text>
</comment>
<protein>
    <recommendedName>
        <fullName evidence="2 3">Single-stranded DNA-binding protein</fullName>
        <shortName evidence="2">SSB</shortName>
    </recommendedName>
</protein>
<reference evidence="4 6" key="1">
    <citation type="submission" date="2018-07" db="EMBL/GenBank/DDBJ databases">
        <title>Comparative genomics of the Candidatus Parilichlamydiaceae reveals evidence of convergent evolution and genome reduction in the phylum Chlamydiae.</title>
        <authorList>
            <person name="Taylor-Brown A."/>
            <person name="Polkinghorne A."/>
        </authorList>
    </citation>
    <scope>NUCLEOTIDE SEQUENCE [LARGE SCALE GENOMIC DNA]</scope>
    <source>
        <strain evidence="4 6">Hat2</strain>
    </source>
</reference>
<organism evidence="4 6">
    <name type="scientific">Candidatus Similichlamydia laticola</name>
    <dbReference type="NCBI Taxonomy" id="2170265"/>
    <lineage>
        <taxon>Bacteria</taxon>
        <taxon>Pseudomonadati</taxon>
        <taxon>Chlamydiota</taxon>
        <taxon>Chlamydiia</taxon>
        <taxon>Parachlamydiales</taxon>
        <taxon>Candidatus Parilichlamydiaceae</taxon>
        <taxon>Candidatus Similichlamydia</taxon>
    </lineage>
</organism>
<dbReference type="Gene3D" id="2.40.50.140">
    <property type="entry name" value="Nucleic acid-binding proteins"/>
    <property type="match status" value="1"/>
</dbReference>
<evidence type="ECO:0000256" key="3">
    <source>
        <dbReference type="PIRNR" id="PIRNR002070"/>
    </source>
</evidence>
<dbReference type="PANTHER" id="PTHR10302:SF27">
    <property type="entry name" value="SINGLE-STRANDED DNA-BINDING PROTEIN"/>
    <property type="match status" value="1"/>
</dbReference>
<dbReference type="GO" id="GO:0003697">
    <property type="term" value="F:single-stranded DNA binding"/>
    <property type="evidence" value="ECO:0007669"/>
    <property type="project" value="UniProtKB-UniRule"/>
</dbReference>
<keyword evidence="6" id="KW-1185">Reference proteome</keyword>
<accession>A0A369KIR2</accession>
<dbReference type="SUPFAM" id="SSF50249">
    <property type="entry name" value="Nucleic acid-binding proteins"/>
    <property type="match status" value="1"/>
</dbReference>
<evidence type="ECO:0000256" key="1">
    <source>
        <dbReference type="ARBA" id="ARBA00023125"/>
    </source>
</evidence>
<dbReference type="PANTHER" id="PTHR10302">
    <property type="entry name" value="SINGLE-STRANDED DNA-BINDING PROTEIN"/>
    <property type="match status" value="1"/>
</dbReference>